<feature type="domain" description="Polypeptide-transport-associated ShlB-type" evidence="6">
    <location>
        <begin position="35"/>
        <end position="109"/>
    </location>
</feature>
<keyword evidence="4" id="KW-0732">Signal</keyword>
<organism evidence="7 8">
    <name type="scientific">Roseovarius litoreus</name>
    <dbReference type="NCBI Taxonomy" id="1155722"/>
    <lineage>
        <taxon>Bacteria</taxon>
        <taxon>Pseudomonadati</taxon>
        <taxon>Pseudomonadota</taxon>
        <taxon>Alphaproteobacteria</taxon>
        <taxon>Rhodobacterales</taxon>
        <taxon>Roseobacteraceae</taxon>
        <taxon>Roseovarius</taxon>
    </lineage>
</organism>
<evidence type="ECO:0000256" key="3">
    <source>
        <dbReference type="ARBA" id="ARBA00023237"/>
    </source>
</evidence>
<name>A0A1M7FS08_9RHOB</name>
<dbReference type="EMBL" id="FRCB01000004">
    <property type="protein sequence ID" value="SHM06912.1"/>
    <property type="molecule type" value="Genomic_DNA"/>
</dbReference>
<dbReference type="PANTHER" id="PTHR34597">
    <property type="entry name" value="SLR1661 PROTEIN"/>
    <property type="match status" value="1"/>
</dbReference>
<dbReference type="Pfam" id="PF03865">
    <property type="entry name" value="ShlB"/>
    <property type="match status" value="1"/>
</dbReference>
<dbReference type="Pfam" id="PF08479">
    <property type="entry name" value="POTRA_2"/>
    <property type="match status" value="1"/>
</dbReference>
<feature type="chain" id="PRO_5012703407" evidence="4">
    <location>
        <begin position="33"/>
        <end position="513"/>
    </location>
</feature>
<keyword evidence="1" id="KW-1134">Transmembrane beta strand</keyword>
<evidence type="ECO:0000313" key="8">
    <source>
        <dbReference type="Proteomes" id="UP000322545"/>
    </source>
</evidence>
<proteinExistence type="predicted"/>
<dbReference type="Proteomes" id="UP000322545">
    <property type="component" value="Unassembled WGS sequence"/>
</dbReference>
<feature type="domain" description="Haemolysin activator HlyB C-terminal" evidence="5">
    <location>
        <begin position="171"/>
        <end position="473"/>
    </location>
</feature>
<gene>
    <name evidence="7" type="ORF">SAMN05443432_104309</name>
</gene>
<dbReference type="Gene3D" id="2.40.160.50">
    <property type="entry name" value="membrane protein fhac: a member of the omp85/tpsb transporter family"/>
    <property type="match status" value="1"/>
</dbReference>
<evidence type="ECO:0000259" key="5">
    <source>
        <dbReference type="Pfam" id="PF03865"/>
    </source>
</evidence>
<dbReference type="GO" id="GO:0098046">
    <property type="term" value="C:type V protein secretion system complex"/>
    <property type="evidence" value="ECO:0007669"/>
    <property type="project" value="TreeGrafter"/>
</dbReference>
<dbReference type="InterPro" id="IPR005565">
    <property type="entry name" value="Hemolysn_activator_HlyB_C"/>
</dbReference>
<keyword evidence="1" id="KW-0472">Membrane</keyword>
<dbReference type="InterPro" id="IPR013686">
    <property type="entry name" value="Polypept-transport_assoc_ShlB"/>
</dbReference>
<dbReference type="InterPro" id="IPR051544">
    <property type="entry name" value="TPS_OM_transporter"/>
</dbReference>
<dbReference type="GO" id="GO:0008320">
    <property type="term" value="F:protein transmembrane transporter activity"/>
    <property type="evidence" value="ECO:0007669"/>
    <property type="project" value="TreeGrafter"/>
</dbReference>
<accession>A0A1M7FS08</accession>
<dbReference type="AlphaFoldDB" id="A0A1M7FS08"/>
<dbReference type="Gene3D" id="3.10.20.310">
    <property type="entry name" value="membrane protein fhac"/>
    <property type="match status" value="1"/>
</dbReference>
<keyword evidence="2" id="KW-0812">Transmembrane</keyword>
<dbReference type="RefSeq" id="WP_149779476.1">
    <property type="nucleotide sequence ID" value="NZ_FRCB01000004.1"/>
</dbReference>
<keyword evidence="8" id="KW-1185">Reference proteome</keyword>
<evidence type="ECO:0000256" key="2">
    <source>
        <dbReference type="ARBA" id="ARBA00022692"/>
    </source>
</evidence>
<evidence type="ECO:0000256" key="4">
    <source>
        <dbReference type="SAM" id="SignalP"/>
    </source>
</evidence>
<protein>
    <submittedName>
        <fullName evidence="7">Hemolysin activation/secretion protein</fullName>
    </submittedName>
</protein>
<dbReference type="GO" id="GO:0046819">
    <property type="term" value="P:protein secretion by the type V secretion system"/>
    <property type="evidence" value="ECO:0007669"/>
    <property type="project" value="TreeGrafter"/>
</dbReference>
<evidence type="ECO:0000259" key="6">
    <source>
        <dbReference type="Pfam" id="PF08479"/>
    </source>
</evidence>
<sequence>MSHGLPFYAGLALRAFATFAFFLLAAPGTAQAQTFSLAGIAFEESSYLEPEELQEVAARYINRPITFEDLLRFVDEVNGLYLTAGAPTAQAILPPQEIRDGVLRVALVEAVVDRVIIEGNRTTSEAFLRRNLSLQEGQKPDFVQLERDLILFDLAHDIRPRLSFGTGQATGTTDATIKIEEPNRFETVISVDNFGRPETGELRSSVFLRWNSVTGVRDSLSLQAEATEGARSFALGYSRPVGPGGGRLTAGVGISNSEIISGPLVPIDIKSDSVSATLGYRRPIRIREDSHIILDAGIGYERTESTTTGLPFADISINDAWVSAAYTRRFEQSQLSLSLGLRAGNADALGTSQTEGSFWLLYGQGSYLRPLGGSLFYEANLRYQYAPDQNLPVARLFSVGGVGSVRGYPNNIRSGDSGVVLNQQLSLQNPIRLGNRITARPFVFFDAAVVVPFRTAGGFDNDQDLLASVGAGVTISHSERFNLVAMVGVPLRDTLGFNDSGKAQFYVGADIRF</sequence>
<feature type="signal peptide" evidence="4">
    <location>
        <begin position="1"/>
        <end position="32"/>
    </location>
</feature>
<keyword evidence="3" id="KW-0998">Cell outer membrane</keyword>
<reference evidence="7 8" key="1">
    <citation type="submission" date="2016-11" db="EMBL/GenBank/DDBJ databases">
        <authorList>
            <person name="Varghese N."/>
            <person name="Submissions S."/>
        </authorList>
    </citation>
    <scope>NUCLEOTIDE SEQUENCE [LARGE SCALE GENOMIC DNA]</scope>
    <source>
        <strain evidence="7 8">DSM 28249</strain>
    </source>
</reference>
<dbReference type="PANTHER" id="PTHR34597:SF1">
    <property type="entry name" value="HEME_HEMOPEXIN TRANSPORTER PROTEIN HUXB"/>
    <property type="match status" value="1"/>
</dbReference>
<evidence type="ECO:0000256" key="1">
    <source>
        <dbReference type="ARBA" id="ARBA00022452"/>
    </source>
</evidence>
<evidence type="ECO:0000313" key="7">
    <source>
        <dbReference type="EMBL" id="SHM06912.1"/>
    </source>
</evidence>